<evidence type="ECO:0000259" key="2">
    <source>
        <dbReference type="PROSITE" id="PS51186"/>
    </source>
</evidence>
<evidence type="ECO:0000313" key="4">
    <source>
        <dbReference type="Proteomes" id="UP000238634"/>
    </source>
</evidence>
<dbReference type="SUPFAM" id="SSF55729">
    <property type="entry name" value="Acyl-CoA N-acyltransferases (Nat)"/>
    <property type="match status" value="1"/>
</dbReference>
<dbReference type="CDD" id="cd04301">
    <property type="entry name" value="NAT_SF"/>
    <property type="match status" value="1"/>
</dbReference>
<dbReference type="STRING" id="1920490.GCA_001895925_00288"/>
<dbReference type="PANTHER" id="PTHR47489">
    <property type="entry name" value="ACYL-COA N-ACYLTRANSFERASES (NAT) SUPERFAMILY PROTEIN"/>
    <property type="match status" value="1"/>
</dbReference>
<dbReference type="InterPro" id="IPR016181">
    <property type="entry name" value="Acyl_CoA_acyltransferase"/>
</dbReference>
<reference evidence="3 4" key="1">
    <citation type="submission" date="2018-02" db="EMBL/GenBank/DDBJ databases">
        <authorList>
            <person name="Cohen D.B."/>
            <person name="Kent A.D."/>
        </authorList>
    </citation>
    <scope>NUCLEOTIDE SEQUENCE [LARGE SCALE GENOMIC DNA]</scope>
    <source>
        <strain evidence="3 4">ULC007</strain>
    </source>
</reference>
<proteinExistence type="predicted"/>
<dbReference type="RefSeq" id="WP_073073664.1">
    <property type="nucleotide sequence ID" value="NZ_PVWG01000014.1"/>
</dbReference>
<feature type="domain" description="N-acetyltransferase" evidence="2">
    <location>
        <begin position="34"/>
        <end position="196"/>
    </location>
</feature>
<evidence type="ECO:0000256" key="1">
    <source>
        <dbReference type="SAM" id="MobiDB-lite"/>
    </source>
</evidence>
<keyword evidence="4" id="KW-1185">Reference proteome</keyword>
<dbReference type="AlphaFoldDB" id="A0A2T1DE82"/>
<dbReference type="Pfam" id="PF00583">
    <property type="entry name" value="Acetyltransf_1"/>
    <property type="match status" value="1"/>
</dbReference>
<dbReference type="Proteomes" id="UP000238634">
    <property type="component" value="Unassembled WGS sequence"/>
</dbReference>
<protein>
    <submittedName>
        <fullName evidence="3">N-acetyltransferase</fullName>
    </submittedName>
</protein>
<accession>A0A2T1DE82</accession>
<comment type="caution">
    <text evidence="3">The sequence shown here is derived from an EMBL/GenBank/DDBJ whole genome shotgun (WGS) entry which is preliminary data.</text>
</comment>
<organism evidence="3 4">
    <name type="scientific">Phormidesmis priestleyi ULC007</name>
    <dbReference type="NCBI Taxonomy" id="1920490"/>
    <lineage>
        <taxon>Bacteria</taxon>
        <taxon>Bacillati</taxon>
        <taxon>Cyanobacteriota</taxon>
        <taxon>Cyanophyceae</taxon>
        <taxon>Leptolyngbyales</taxon>
        <taxon>Leptolyngbyaceae</taxon>
        <taxon>Phormidesmis</taxon>
    </lineage>
</organism>
<evidence type="ECO:0000313" key="3">
    <source>
        <dbReference type="EMBL" id="PSB18820.1"/>
    </source>
</evidence>
<reference evidence="3 4" key="2">
    <citation type="submission" date="2018-03" db="EMBL/GenBank/DDBJ databases">
        <title>The ancient ancestry and fast evolution of plastids.</title>
        <authorList>
            <person name="Moore K.R."/>
            <person name="Magnabosco C."/>
            <person name="Momper L."/>
            <person name="Gold D.A."/>
            <person name="Bosak T."/>
            <person name="Fournier G.P."/>
        </authorList>
    </citation>
    <scope>NUCLEOTIDE SEQUENCE [LARGE SCALE GENOMIC DNA]</scope>
    <source>
        <strain evidence="3 4">ULC007</strain>
    </source>
</reference>
<dbReference type="InterPro" id="IPR000182">
    <property type="entry name" value="GNAT_dom"/>
</dbReference>
<sequence length="215" mass="24594">MSRWSVLPNRLVVNTPSSPREKDPSGQSSGSPRFLIRPVEQQDLSEIAGILAKSFHLQPEFMRWLIPVMRMGIYEDLRNRLKSAPPHYSCLVALDQDDLIGTVEVGLRSFNPWQPRTSQYAYLSNLAVRSECRRKGAAMQLLEACDRVVLSWGFEDIYLHVLENNQSAKHLYEKSGYRLQDTDAGLTTWLLGQPRRLFLHKRLASISKANILTNQ</sequence>
<keyword evidence="3" id="KW-0808">Transferase</keyword>
<feature type="region of interest" description="Disordered" evidence="1">
    <location>
        <begin position="13"/>
        <end position="34"/>
    </location>
</feature>
<dbReference type="Gene3D" id="3.40.630.30">
    <property type="match status" value="1"/>
</dbReference>
<dbReference type="OrthoDB" id="482525at2"/>
<gene>
    <name evidence="3" type="ORF">C7B65_13665</name>
</gene>
<name>A0A2T1DE82_9CYAN</name>
<dbReference type="PANTHER" id="PTHR47489:SF2">
    <property type="entry name" value="GCN5-RELATED N-ACETYLTRANSFERASE 5, CHLOROPLASTIC"/>
    <property type="match status" value="1"/>
</dbReference>
<dbReference type="EMBL" id="PVWG01000014">
    <property type="protein sequence ID" value="PSB18820.1"/>
    <property type="molecule type" value="Genomic_DNA"/>
</dbReference>
<dbReference type="PROSITE" id="PS51186">
    <property type="entry name" value="GNAT"/>
    <property type="match status" value="1"/>
</dbReference>
<dbReference type="GO" id="GO:0016747">
    <property type="term" value="F:acyltransferase activity, transferring groups other than amino-acyl groups"/>
    <property type="evidence" value="ECO:0007669"/>
    <property type="project" value="InterPro"/>
</dbReference>